<evidence type="ECO:0000256" key="1">
    <source>
        <dbReference type="ARBA" id="ARBA00004370"/>
    </source>
</evidence>
<protein>
    <recommendedName>
        <fullName evidence="7">P-type ATPase N-terminal domain-containing protein</fullName>
    </recommendedName>
</protein>
<dbReference type="Proteomes" id="UP001590951">
    <property type="component" value="Unassembled WGS sequence"/>
</dbReference>
<dbReference type="SUPFAM" id="SSF81665">
    <property type="entry name" value="Calcium ATPase, transmembrane domain M"/>
    <property type="match status" value="1"/>
</dbReference>
<feature type="domain" description="P-type ATPase N-terminal" evidence="7">
    <location>
        <begin position="313"/>
        <end position="370"/>
    </location>
</feature>
<feature type="compositionally biased region" description="Basic and acidic residues" evidence="5">
    <location>
        <begin position="719"/>
        <end position="731"/>
    </location>
</feature>
<name>A0ABR4BB39_9LECA</name>
<keyword evidence="9" id="KW-1185">Reference proteome</keyword>
<evidence type="ECO:0000256" key="4">
    <source>
        <dbReference type="ARBA" id="ARBA00023136"/>
    </source>
</evidence>
<feature type="region of interest" description="Disordered" evidence="5">
    <location>
        <begin position="719"/>
        <end position="752"/>
    </location>
</feature>
<keyword evidence="3 6" id="KW-1133">Transmembrane helix</keyword>
<dbReference type="SUPFAM" id="SSF81653">
    <property type="entry name" value="Calcium ATPase, transduction domain A"/>
    <property type="match status" value="1"/>
</dbReference>
<dbReference type="PROSITE" id="PS00154">
    <property type="entry name" value="ATPASE_E1_E2"/>
    <property type="match status" value="1"/>
</dbReference>
<keyword evidence="4 6" id="KW-0472">Membrane</keyword>
<comment type="subcellular location">
    <subcellularLocation>
        <location evidence="1">Membrane</location>
    </subcellularLocation>
</comment>
<evidence type="ECO:0000313" key="9">
    <source>
        <dbReference type="Proteomes" id="UP001590951"/>
    </source>
</evidence>
<feature type="compositionally biased region" description="Polar residues" evidence="5">
    <location>
        <begin position="732"/>
        <end position="752"/>
    </location>
</feature>
<evidence type="ECO:0000256" key="3">
    <source>
        <dbReference type="ARBA" id="ARBA00022989"/>
    </source>
</evidence>
<feature type="region of interest" description="Disordered" evidence="5">
    <location>
        <begin position="1"/>
        <end position="168"/>
    </location>
</feature>
<feature type="compositionally biased region" description="Polar residues" evidence="5">
    <location>
        <begin position="142"/>
        <end position="155"/>
    </location>
</feature>
<evidence type="ECO:0000256" key="5">
    <source>
        <dbReference type="SAM" id="MobiDB-lite"/>
    </source>
</evidence>
<dbReference type="PANTHER" id="PTHR24092:SF174">
    <property type="entry name" value="PHOSPHOLIPID-TRANSPORTING ATPASE DNF3-RELATED"/>
    <property type="match status" value="1"/>
</dbReference>
<dbReference type="InterPro" id="IPR008250">
    <property type="entry name" value="ATPase_P-typ_transduc_dom_A_sf"/>
</dbReference>
<dbReference type="InterPro" id="IPR018303">
    <property type="entry name" value="ATPase_P-typ_P_site"/>
</dbReference>
<accession>A0ABR4BB39</accession>
<organism evidence="8 9">
    <name type="scientific">Lepraria finkii</name>
    <dbReference type="NCBI Taxonomy" id="1340010"/>
    <lineage>
        <taxon>Eukaryota</taxon>
        <taxon>Fungi</taxon>
        <taxon>Dikarya</taxon>
        <taxon>Ascomycota</taxon>
        <taxon>Pezizomycotina</taxon>
        <taxon>Lecanoromycetes</taxon>
        <taxon>OSLEUM clade</taxon>
        <taxon>Lecanoromycetidae</taxon>
        <taxon>Lecanorales</taxon>
        <taxon>Lecanorineae</taxon>
        <taxon>Stereocaulaceae</taxon>
        <taxon>Lepraria</taxon>
    </lineage>
</organism>
<sequence>MSDDRHRPSGRGAGGSGTAFKHNKDRAVILGGGRLGNNASQPENEPLTRPYDPASNTIAPVSDPTQSSSAPPTDDAFSPRNDVVAKATEIDNGSRAAMQTSQGVRKDRRKSSAAPNLTLDTVKANRDPQHKSPQAHMPPLSPTSARSPVSISSGMSPLRSPISPRTRDRGFSLRRSILARSIHGQPESSGSVVELQPIGASTVRDGISQAPGGGGSGKKHDTTVSVSPIIEHNPVLETESHPVKKAYLHSSLPHYESWVASKAGRKGCLARAGSLKETLRKRILRIQEISPSKDGRHLELDPSRKKPLIDERTGREYIDNTILSSRYTLYNFFPRQLFAQFSKLANFYFLCVSILQLIPGLSTTGTYTTIVPLLFFVTISMAKEGYDDLRRYRLDKAENNRTASVLRAYNDTAVKIEEGSGSAIGENEPKPWVETKWHNIRVGDIVRLKRDDAAPADLALLHTHGTAETAYVETMALDGETNLKSKQPSPPLTKSCRTIDEIARCRAHLVVEDPNLDLYHFEGKVTVGEETLPLTNNEIMYRGSVLRNTSEAIGLVVYSGEECKIRMNATKNPRIKAPALQAIVNKVVVILVTFVIVLAIFNTVAYQIWQENTEENSWYLTDASVAFFPILTSFIILFNTMIPLSLYVSLEIVKLFQMLLMNDMDMYDEASNTPMEARTSTINEELGQVNYIFSDKTGTLTNNSMSFRKMSVAGTAWLHDPDRTGGRRKDSCSTTNSPKEAQQRQKAYQTKA</sequence>
<dbReference type="Gene3D" id="2.70.150.10">
    <property type="entry name" value="Calcium-transporting ATPase, cytoplasmic transduction domain A"/>
    <property type="match status" value="1"/>
</dbReference>
<dbReference type="InterPro" id="IPR032631">
    <property type="entry name" value="P-type_ATPase_N"/>
</dbReference>
<evidence type="ECO:0000256" key="2">
    <source>
        <dbReference type="ARBA" id="ARBA00022692"/>
    </source>
</evidence>
<gene>
    <name evidence="8" type="ORF">ABVK25_006700</name>
</gene>
<reference evidence="8 9" key="1">
    <citation type="submission" date="2024-09" db="EMBL/GenBank/DDBJ databases">
        <title>Rethinking Asexuality: The Enigmatic Case of Functional Sexual Genes in Lepraria (Stereocaulaceae).</title>
        <authorList>
            <person name="Doellman M."/>
            <person name="Sun Y."/>
            <person name="Barcenas-Pena A."/>
            <person name="Lumbsch H.T."/>
            <person name="Grewe F."/>
        </authorList>
    </citation>
    <scope>NUCLEOTIDE SEQUENCE [LARGE SCALE GENOMIC DNA]</scope>
    <source>
        <strain evidence="8 9">Grewe 0041</strain>
    </source>
</reference>
<evidence type="ECO:0000259" key="7">
    <source>
        <dbReference type="Pfam" id="PF16209"/>
    </source>
</evidence>
<proteinExistence type="predicted"/>
<feature type="transmembrane region" description="Helical" evidence="6">
    <location>
        <begin position="367"/>
        <end position="386"/>
    </location>
</feature>
<evidence type="ECO:0000256" key="6">
    <source>
        <dbReference type="SAM" id="Phobius"/>
    </source>
</evidence>
<keyword evidence="2 6" id="KW-0812">Transmembrane</keyword>
<feature type="transmembrane region" description="Helical" evidence="6">
    <location>
        <begin position="583"/>
        <end position="606"/>
    </location>
</feature>
<dbReference type="Pfam" id="PF16209">
    <property type="entry name" value="PhoLip_ATPase_N"/>
    <property type="match status" value="1"/>
</dbReference>
<comment type="caution">
    <text evidence="8">The sequence shown here is derived from an EMBL/GenBank/DDBJ whole genome shotgun (WGS) entry which is preliminary data.</text>
</comment>
<dbReference type="EMBL" id="JBHFEH010000023">
    <property type="protein sequence ID" value="KAL2053063.1"/>
    <property type="molecule type" value="Genomic_DNA"/>
</dbReference>
<feature type="compositionally biased region" description="Polar residues" evidence="5">
    <location>
        <begin position="54"/>
        <end position="71"/>
    </location>
</feature>
<feature type="transmembrane region" description="Helical" evidence="6">
    <location>
        <begin position="626"/>
        <end position="650"/>
    </location>
</feature>
<dbReference type="InterPro" id="IPR023298">
    <property type="entry name" value="ATPase_P-typ_TM_dom_sf"/>
</dbReference>
<evidence type="ECO:0000313" key="8">
    <source>
        <dbReference type="EMBL" id="KAL2053063.1"/>
    </source>
</evidence>
<dbReference type="PANTHER" id="PTHR24092">
    <property type="entry name" value="PROBABLE PHOSPHOLIPID-TRANSPORTING ATPASE"/>
    <property type="match status" value="1"/>
</dbReference>